<feature type="transmembrane region" description="Helical" evidence="8">
    <location>
        <begin position="49"/>
        <end position="67"/>
    </location>
</feature>
<dbReference type="InterPro" id="IPR036259">
    <property type="entry name" value="MFS_trans_sf"/>
</dbReference>
<dbReference type="SUPFAM" id="SSF103473">
    <property type="entry name" value="MFS general substrate transporter"/>
    <property type="match status" value="1"/>
</dbReference>
<feature type="compositionally biased region" description="Basic and acidic residues" evidence="7">
    <location>
        <begin position="19"/>
        <end position="29"/>
    </location>
</feature>
<dbReference type="Pfam" id="PF07690">
    <property type="entry name" value="MFS_1"/>
    <property type="match status" value="1"/>
</dbReference>
<feature type="region of interest" description="Disordered" evidence="7">
    <location>
        <begin position="1"/>
        <end position="29"/>
    </location>
</feature>
<dbReference type="Proteomes" id="UP001595593">
    <property type="component" value="Unassembled WGS sequence"/>
</dbReference>
<feature type="transmembrane region" description="Helical" evidence="8">
    <location>
        <begin position="300"/>
        <end position="322"/>
    </location>
</feature>
<evidence type="ECO:0000256" key="6">
    <source>
        <dbReference type="ARBA" id="ARBA00023136"/>
    </source>
</evidence>
<gene>
    <name evidence="10" type="ORF">ACFOD4_04310</name>
</gene>
<feature type="domain" description="Major facilitator superfamily (MFS) profile" evidence="9">
    <location>
        <begin position="37"/>
        <end position="441"/>
    </location>
</feature>
<dbReference type="InterPro" id="IPR011701">
    <property type="entry name" value="MFS"/>
</dbReference>
<reference evidence="11" key="1">
    <citation type="journal article" date="2019" name="Int. J. Syst. Evol. Microbiol.">
        <title>The Global Catalogue of Microorganisms (GCM) 10K type strain sequencing project: providing services to taxonomists for standard genome sequencing and annotation.</title>
        <authorList>
            <consortium name="The Broad Institute Genomics Platform"/>
            <consortium name="The Broad Institute Genome Sequencing Center for Infectious Disease"/>
            <person name="Wu L."/>
            <person name="Ma J."/>
        </authorList>
    </citation>
    <scope>NUCLEOTIDE SEQUENCE [LARGE SCALE GENOMIC DNA]</scope>
    <source>
        <strain evidence="11">KCTC 52094</strain>
    </source>
</reference>
<feature type="transmembrane region" description="Helical" evidence="8">
    <location>
        <begin position="175"/>
        <end position="196"/>
    </location>
</feature>
<feature type="transmembrane region" description="Helical" evidence="8">
    <location>
        <begin position="264"/>
        <end position="288"/>
    </location>
</feature>
<feature type="transmembrane region" description="Helical" evidence="8">
    <location>
        <begin position="355"/>
        <end position="379"/>
    </location>
</feature>
<dbReference type="EMBL" id="JBHRTN010000004">
    <property type="protein sequence ID" value="MFC3124275.1"/>
    <property type="molecule type" value="Genomic_DNA"/>
</dbReference>
<keyword evidence="11" id="KW-1185">Reference proteome</keyword>
<evidence type="ECO:0000256" key="3">
    <source>
        <dbReference type="ARBA" id="ARBA00022475"/>
    </source>
</evidence>
<keyword evidence="2" id="KW-0813">Transport</keyword>
<proteinExistence type="predicted"/>
<evidence type="ECO:0000256" key="7">
    <source>
        <dbReference type="SAM" id="MobiDB-lite"/>
    </source>
</evidence>
<dbReference type="PANTHER" id="PTHR43045">
    <property type="entry name" value="SHIKIMATE TRANSPORTER"/>
    <property type="match status" value="1"/>
</dbReference>
<keyword evidence="5 8" id="KW-1133">Transmembrane helix</keyword>
<feature type="transmembrane region" description="Helical" evidence="8">
    <location>
        <begin position="134"/>
        <end position="154"/>
    </location>
</feature>
<feature type="transmembrane region" description="Helical" evidence="8">
    <location>
        <begin position="216"/>
        <end position="235"/>
    </location>
</feature>
<sequence length="448" mass="47830">MAISTNPSAPLPTSSGLEQDARREHHTGHDQASLGEIAIGVVIGRTSEFFDFFVYAIAAVLVFPSFLFPNTDPLTGTLYSFVIFALAFVARPLGSLFFMEVDRRHGRGTKLTIALFLLGGSTAAIAFLPSPLSIGGYAVALLCLARAAQGFALGGAWDGLSSLLALNAPQKRRGFWAMIPQLGAPFGFLLAASLFAYLTSSMSQQDFQEWGWRYPFFVAFAINVVALFARLRLVATHEFSSMLQKQELQPVPVQEVVERNGSNILVGAFVPLACYALFHLVTVFPLAWTALRPGTDISGFLQVQMAGAGVMFVMVVLSGWIADITGRRTLLGVGAALIGLFSFVAPFTLRGPDATGYGFVLVGFALLGLSFGQASGAVASGLPRRYRYTGSAMISDLGWLIGAGFAPLVVLGLSNLIGVVSVGGYLLSGVVCTLLALRLNRQLEMRDH</sequence>
<protein>
    <submittedName>
        <fullName evidence="10">MFS transporter</fullName>
    </submittedName>
</protein>
<feature type="compositionally biased region" description="Polar residues" evidence="7">
    <location>
        <begin position="1"/>
        <end position="17"/>
    </location>
</feature>
<dbReference type="PROSITE" id="PS50850">
    <property type="entry name" value="MFS"/>
    <property type="match status" value="1"/>
</dbReference>
<evidence type="ECO:0000256" key="1">
    <source>
        <dbReference type="ARBA" id="ARBA00004651"/>
    </source>
</evidence>
<evidence type="ECO:0000256" key="4">
    <source>
        <dbReference type="ARBA" id="ARBA00022692"/>
    </source>
</evidence>
<comment type="subcellular location">
    <subcellularLocation>
        <location evidence="1">Cell membrane</location>
        <topology evidence="1">Multi-pass membrane protein</topology>
    </subcellularLocation>
</comment>
<evidence type="ECO:0000256" key="5">
    <source>
        <dbReference type="ARBA" id="ARBA00022989"/>
    </source>
</evidence>
<feature type="transmembrane region" description="Helical" evidence="8">
    <location>
        <begin position="111"/>
        <end position="128"/>
    </location>
</feature>
<dbReference type="Gene3D" id="1.20.1250.20">
    <property type="entry name" value="MFS general substrate transporter like domains"/>
    <property type="match status" value="2"/>
</dbReference>
<feature type="transmembrane region" description="Helical" evidence="8">
    <location>
        <begin position="416"/>
        <end position="437"/>
    </location>
</feature>
<evidence type="ECO:0000256" key="2">
    <source>
        <dbReference type="ARBA" id="ARBA00022448"/>
    </source>
</evidence>
<evidence type="ECO:0000313" key="10">
    <source>
        <dbReference type="EMBL" id="MFC3124275.1"/>
    </source>
</evidence>
<evidence type="ECO:0000313" key="11">
    <source>
        <dbReference type="Proteomes" id="UP001595593"/>
    </source>
</evidence>
<organism evidence="10 11">
    <name type="scientific">Teichococcus globiformis</name>
    <dbReference type="NCBI Taxonomy" id="2307229"/>
    <lineage>
        <taxon>Bacteria</taxon>
        <taxon>Pseudomonadati</taxon>
        <taxon>Pseudomonadota</taxon>
        <taxon>Alphaproteobacteria</taxon>
        <taxon>Acetobacterales</taxon>
        <taxon>Roseomonadaceae</taxon>
        <taxon>Roseomonas</taxon>
    </lineage>
</organism>
<feature type="transmembrane region" description="Helical" evidence="8">
    <location>
        <begin position="391"/>
        <end position="410"/>
    </location>
</feature>
<accession>A0ABV7FVR7</accession>
<comment type="caution">
    <text evidence="10">The sequence shown here is derived from an EMBL/GenBank/DDBJ whole genome shotgun (WGS) entry which is preliminary data.</text>
</comment>
<feature type="transmembrane region" description="Helical" evidence="8">
    <location>
        <begin position="79"/>
        <end position="99"/>
    </location>
</feature>
<evidence type="ECO:0000259" key="9">
    <source>
        <dbReference type="PROSITE" id="PS50850"/>
    </source>
</evidence>
<evidence type="ECO:0000256" key="8">
    <source>
        <dbReference type="SAM" id="Phobius"/>
    </source>
</evidence>
<feature type="transmembrane region" description="Helical" evidence="8">
    <location>
        <begin position="329"/>
        <end position="349"/>
    </location>
</feature>
<keyword evidence="4 8" id="KW-0812">Transmembrane</keyword>
<dbReference type="RefSeq" id="WP_379594685.1">
    <property type="nucleotide sequence ID" value="NZ_JBHRTN010000004.1"/>
</dbReference>
<keyword evidence="3" id="KW-1003">Cell membrane</keyword>
<name>A0ABV7FVR7_9PROT</name>
<dbReference type="PANTHER" id="PTHR43045:SF2">
    <property type="entry name" value="INNER MEMBRANE METABOLITE TRANSPORT PROTEIN YHJE"/>
    <property type="match status" value="1"/>
</dbReference>
<dbReference type="InterPro" id="IPR020846">
    <property type="entry name" value="MFS_dom"/>
</dbReference>
<keyword evidence="6 8" id="KW-0472">Membrane</keyword>